<evidence type="ECO:0000313" key="2">
    <source>
        <dbReference type="EMBL" id="KAJ9589949.1"/>
    </source>
</evidence>
<proteinExistence type="predicted"/>
<dbReference type="Proteomes" id="UP001233999">
    <property type="component" value="Unassembled WGS sequence"/>
</dbReference>
<keyword evidence="1" id="KW-0472">Membrane</keyword>
<evidence type="ECO:0000313" key="3">
    <source>
        <dbReference type="Proteomes" id="UP001233999"/>
    </source>
</evidence>
<feature type="non-terminal residue" evidence="2">
    <location>
        <position position="1"/>
    </location>
</feature>
<comment type="caution">
    <text evidence="2">The sequence shown here is derived from an EMBL/GenBank/DDBJ whole genome shotgun (WGS) entry which is preliminary data.</text>
</comment>
<organism evidence="2 3">
    <name type="scientific">Diploptera punctata</name>
    <name type="common">Pacific beetle cockroach</name>
    <dbReference type="NCBI Taxonomy" id="6984"/>
    <lineage>
        <taxon>Eukaryota</taxon>
        <taxon>Metazoa</taxon>
        <taxon>Ecdysozoa</taxon>
        <taxon>Arthropoda</taxon>
        <taxon>Hexapoda</taxon>
        <taxon>Insecta</taxon>
        <taxon>Pterygota</taxon>
        <taxon>Neoptera</taxon>
        <taxon>Polyneoptera</taxon>
        <taxon>Dictyoptera</taxon>
        <taxon>Blattodea</taxon>
        <taxon>Blaberoidea</taxon>
        <taxon>Blaberidae</taxon>
        <taxon>Diplopterinae</taxon>
        <taxon>Diploptera</taxon>
    </lineage>
</organism>
<dbReference type="AlphaFoldDB" id="A0AAD8EHB4"/>
<dbReference type="EMBL" id="JASPKZ010004581">
    <property type="protein sequence ID" value="KAJ9589949.1"/>
    <property type="molecule type" value="Genomic_DNA"/>
</dbReference>
<reference evidence="2" key="1">
    <citation type="journal article" date="2023" name="IScience">
        <title>Live-bearing cockroach genome reveals convergent evolutionary mechanisms linked to viviparity in insects and beyond.</title>
        <authorList>
            <person name="Fouks B."/>
            <person name="Harrison M.C."/>
            <person name="Mikhailova A.A."/>
            <person name="Marchal E."/>
            <person name="English S."/>
            <person name="Carruthers M."/>
            <person name="Jennings E.C."/>
            <person name="Chiamaka E.L."/>
            <person name="Frigard R.A."/>
            <person name="Pippel M."/>
            <person name="Attardo G.M."/>
            <person name="Benoit J.B."/>
            <person name="Bornberg-Bauer E."/>
            <person name="Tobe S.S."/>
        </authorList>
    </citation>
    <scope>NUCLEOTIDE SEQUENCE</scope>
    <source>
        <strain evidence="2">Stay&amp;Tobe</strain>
    </source>
</reference>
<accession>A0AAD8EHB4</accession>
<name>A0AAD8EHB4_DIPPU</name>
<reference evidence="2" key="2">
    <citation type="submission" date="2023-05" db="EMBL/GenBank/DDBJ databases">
        <authorList>
            <person name="Fouks B."/>
        </authorList>
    </citation>
    <scope>NUCLEOTIDE SEQUENCE</scope>
    <source>
        <strain evidence="2">Stay&amp;Tobe</strain>
        <tissue evidence="2">Testes</tissue>
    </source>
</reference>
<evidence type="ECO:0000256" key="1">
    <source>
        <dbReference type="SAM" id="Phobius"/>
    </source>
</evidence>
<keyword evidence="1" id="KW-0812">Transmembrane</keyword>
<feature type="non-terminal residue" evidence="2">
    <location>
        <position position="93"/>
    </location>
</feature>
<feature type="transmembrane region" description="Helical" evidence="1">
    <location>
        <begin position="49"/>
        <end position="68"/>
    </location>
</feature>
<gene>
    <name evidence="2" type="ORF">L9F63_016933</name>
</gene>
<keyword evidence="3" id="KW-1185">Reference proteome</keyword>
<protein>
    <submittedName>
        <fullName evidence="2">Uncharacterized protein</fullName>
    </submittedName>
</protein>
<sequence length="93" mass="10953">FAAYTMRTLFHFFIQLCCLVMSIPLELDPFWTNLEAFILLYSQLGRIRGLYPLFFLISLKSILVRCTLPRMRLIAVSTDSFSTFRILDRDTYS</sequence>
<keyword evidence="1" id="KW-1133">Transmembrane helix</keyword>